<dbReference type="EMBL" id="HBHX01051976">
    <property type="protein sequence ID" value="CAE0131485.1"/>
    <property type="molecule type" value="Transcribed_RNA"/>
</dbReference>
<evidence type="ECO:0000313" key="1">
    <source>
        <dbReference type="EMBL" id="CAE0131485.1"/>
    </source>
</evidence>
<proteinExistence type="predicted"/>
<gene>
    <name evidence="1" type="ORF">HERI1096_LOCUS28709</name>
</gene>
<sequence>MPELLTRAAEQEAEAVRKRANALFQQQMSSIDVTATSFPDFDQIRAECLKEAEQQVNENGGEAIERMREARAATQEAASVFADAVDAVD</sequence>
<accession>A0A7S3BCM2</accession>
<protein>
    <submittedName>
        <fullName evidence="1">Uncharacterized protein</fullName>
    </submittedName>
</protein>
<dbReference type="AlphaFoldDB" id="A0A7S3BCM2"/>
<name>A0A7S3BCM2_9EUKA</name>
<organism evidence="1">
    <name type="scientific">Haptolina ericina</name>
    <dbReference type="NCBI Taxonomy" id="156174"/>
    <lineage>
        <taxon>Eukaryota</taxon>
        <taxon>Haptista</taxon>
        <taxon>Haptophyta</taxon>
        <taxon>Prymnesiophyceae</taxon>
        <taxon>Prymnesiales</taxon>
        <taxon>Prymnesiaceae</taxon>
        <taxon>Haptolina</taxon>
    </lineage>
</organism>
<reference evidence="1" key="1">
    <citation type="submission" date="2021-01" db="EMBL/GenBank/DDBJ databases">
        <authorList>
            <person name="Corre E."/>
            <person name="Pelletier E."/>
            <person name="Niang G."/>
            <person name="Scheremetjew M."/>
            <person name="Finn R."/>
            <person name="Kale V."/>
            <person name="Holt S."/>
            <person name="Cochrane G."/>
            <person name="Meng A."/>
            <person name="Brown T."/>
            <person name="Cohen L."/>
        </authorList>
    </citation>
    <scope>NUCLEOTIDE SEQUENCE</scope>
    <source>
        <strain evidence="1">CCMP281</strain>
    </source>
</reference>